<dbReference type="SUPFAM" id="SSF51905">
    <property type="entry name" value="FAD/NAD(P)-binding domain"/>
    <property type="match status" value="1"/>
</dbReference>
<dbReference type="InterPro" id="IPR036188">
    <property type="entry name" value="FAD/NAD-bd_sf"/>
</dbReference>
<dbReference type="Pfam" id="PF01494">
    <property type="entry name" value="FAD_binding_3"/>
    <property type="match status" value="1"/>
</dbReference>
<comment type="caution">
    <text evidence="2">The sequence shown here is derived from an EMBL/GenBank/DDBJ whole genome shotgun (WGS) entry which is preliminary data.</text>
</comment>
<proteinExistence type="predicted"/>
<dbReference type="PANTHER" id="PTHR42685:SF22">
    <property type="entry name" value="CONDITIONED MEDIUM FACTOR RECEPTOR 1"/>
    <property type="match status" value="1"/>
</dbReference>
<evidence type="ECO:0000313" key="3">
    <source>
        <dbReference type="Proteomes" id="UP000761380"/>
    </source>
</evidence>
<dbReference type="Proteomes" id="UP000761380">
    <property type="component" value="Unassembled WGS sequence"/>
</dbReference>
<dbReference type="PRINTS" id="PR00420">
    <property type="entry name" value="RNGMNOXGNASE"/>
</dbReference>
<gene>
    <name evidence="2" type="ORF">E7201_11730</name>
</gene>
<name>A0A927ZVR4_SELRU</name>
<evidence type="ECO:0000313" key="2">
    <source>
        <dbReference type="EMBL" id="MBE6093815.1"/>
    </source>
</evidence>
<dbReference type="Gene3D" id="3.50.50.60">
    <property type="entry name" value="FAD/NAD(P)-binding domain"/>
    <property type="match status" value="2"/>
</dbReference>
<protein>
    <submittedName>
        <fullName evidence="2">FAD-dependent oxidoreductase</fullName>
    </submittedName>
</protein>
<sequence length="362" mass="39315">MQETDILVVGAGAAGASLGYLLKQTGKDVLLLEMLDAKKKNKLCAGIIEHRADKAFTDIFGKTLAEAGLVTMPMETMIVRHDDYEMSHTMPKKHQAVQGTEQGSVQDENAQGFVASLRNYLQKGGKMAAKMAVKKAAGYEPGVVSYKALPRKHFDDYILNRYLEAGGQLMDRTTVRSIDKERQVACCVNLVTKETFEIKYNTLVGADGATSIVRRLLTGKRQSTTLALEAPVPLTLRETVIYLRPADHGYFWYIPRGNDATVGCVYHKLGCRDSEIRKHFAACCADMGIKMESKIRGALIPDGSDVLLQPTENCFLIGEAAGLSDNFTGGGIHYALLSSKALADAFAGGGGEGGYRGPIIRQ</sequence>
<feature type="domain" description="FAD-binding" evidence="1">
    <location>
        <begin position="3"/>
        <end position="225"/>
    </location>
</feature>
<evidence type="ECO:0000259" key="1">
    <source>
        <dbReference type="Pfam" id="PF01494"/>
    </source>
</evidence>
<reference evidence="2" key="1">
    <citation type="submission" date="2019-04" db="EMBL/GenBank/DDBJ databases">
        <title>Evolution of Biomass-Degrading Anaerobic Consortia Revealed by Metagenomics.</title>
        <authorList>
            <person name="Peng X."/>
        </authorList>
    </citation>
    <scope>NUCLEOTIDE SEQUENCE</scope>
    <source>
        <strain evidence="2">SIG240</strain>
    </source>
</reference>
<dbReference type="InterPro" id="IPR002938">
    <property type="entry name" value="FAD-bd"/>
</dbReference>
<dbReference type="InterPro" id="IPR050407">
    <property type="entry name" value="Geranylgeranyl_reductase"/>
</dbReference>
<dbReference type="AlphaFoldDB" id="A0A927ZVR4"/>
<dbReference type="GO" id="GO:0071949">
    <property type="term" value="F:FAD binding"/>
    <property type="evidence" value="ECO:0007669"/>
    <property type="project" value="InterPro"/>
</dbReference>
<dbReference type="PANTHER" id="PTHR42685">
    <property type="entry name" value="GERANYLGERANYL DIPHOSPHATE REDUCTASE"/>
    <property type="match status" value="1"/>
</dbReference>
<dbReference type="EMBL" id="SVBY01000148">
    <property type="protein sequence ID" value="MBE6093815.1"/>
    <property type="molecule type" value="Genomic_DNA"/>
</dbReference>
<accession>A0A927ZVR4</accession>
<organism evidence="2 3">
    <name type="scientific">Selenomonas ruminantium</name>
    <dbReference type="NCBI Taxonomy" id="971"/>
    <lineage>
        <taxon>Bacteria</taxon>
        <taxon>Bacillati</taxon>
        <taxon>Bacillota</taxon>
        <taxon>Negativicutes</taxon>
        <taxon>Selenomonadales</taxon>
        <taxon>Selenomonadaceae</taxon>
        <taxon>Selenomonas</taxon>
    </lineage>
</organism>